<name>A0A9J5WEN5_SOLCO</name>
<evidence type="ECO:0000256" key="1">
    <source>
        <dbReference type="SAM" id="MobiDB-lite"/>
    </source>
</evidence>
<dbReference type="OrthoDB" id="1726583at2759"/>
<organism evidence="2 3">
    <name type="scientific">Solanum commersonii</name>
    <name type="common">Commerson's wild potato</name>
    <name type="synonym">Commerson's nightshade</name>
    <dbReference type="NCBI Taxonomy" id="4109"/>
    <lineage>
        <taxon>Eukaryota</taxon>
        <taxon>Viridiplantae</taxon>
        <taxon>Streptophyta</taxon>
        <taxon>Embryophyta</taxon>
        <taxon>Tracheophyta</taxon>
        <taxon>Spermatophyta</taxon>
        <taxon>Magnoliopsida</taxon>
        <taxon>eudicotyledons</taxon>
        <taxon>Gunneridae</taxon>
        <taxon>Pentapetalae</taxon>
        <taxon>asterids</taxon>
        <taxon>lamiids</taxon>
        <taxon>Solanales</taxon>
        <taxon>Solanaceae</taxon>
        <taxon>Solanoideae</taxon>
        <taxon>Solaneae</taxon>
        <taxon>Solanum</taxon>
    </lineage>
</organism>
<sequence>KTIGNNALSCLPHDIGSTSVDLGRILPRESTTTMSTPTSISVNDDLTASKTSITMSHLGFAIRSKPRASSILADLSKASSKFGSKNMAKGHQLWCLVGGIAKHVTLVTSTNLLRSLSQMTMNTLSNIRALLLNVHKDLQLSASKPTSGDTNPISRQGPELDRRQALHRIPGHRACRDVPR</sequence>
<evidence type="ECO:0000313" key="2">
    <source>
        <dbReference type="EMBL" id="KAG5573949.1"/>
    </source>
</evidence>
<feature type="region of interest" description="Disordered" evidence="1">
    <location>
        <begin position="141"/>
        <end position="161"/>
    </location>
</feature>
<dbReference type="AlphaFoldDB" id="A0A9J5WEN5"/>
<evidence type="ECO:0000313" key="3">
    <source>
        <dbReference type="Proteomes" id="UP000824120"/>
    </source>
</evidence>
<dbReference type="EMBL" id="JACXVP010000012">
    <property type="protein sequence ID" value="KAG5573949.1"/>
    <property type="molecule type" value="Genomic_DNA"/>
</dbReference>
<feature type="compositionally biased region" description="Polar residues" evidence="1">
    <location>
        <begin position="141"/>
        <end position="154"/>
    </location>
</feature>
<proteinExistence type="predicted"/>
<comment type="caution">
    <text evidence="2">The sequence shown here is derived from an EMBL/GenBank/DDBJ whole genome shotgun (WGS) entry which is preliminary data.</text>
</comment>
<keyword evidence="3" id="KW-1185">Reference proteome</keyword>
<protein>
    <submittedName>
        <fullName evidence="2">Uncharacterized protein</fullName>
    </submittedName>
</protein>
<gene>
    <name evidence="2" type="ORF">H5410_063715</name>
</gene>
<feature type="non-terminal residue" evidence="2">
    <location>
        <position position="1"/>
    </location>
</feature>
<dbReference type="Proteomes" id="UP000824120">
    <property type="component" value="Chromosome 12"/>
</dbReference>
<dbReference type="AntiFam" id="ANF00232">
    <property type="entry name" value="Shadow ORF (opposite metK)"/>
</dbReference>
<reference evidence="2 3" key="1">
    <citation type="submission" date="2020-09" db="EMBL/GenBank/DDBJ databases">
        <title>De no assembly of potato wild relative species, Solanum commersonii.</title>
        <authorList>
            <person name="Cho K."/>
        </authorList>
    </citation>
    <scope>NUCLEOTIDE SEQUENCE [LARGE SCALE GENOMIC DNA]</scope>
    <source>
        <strain evidence="2">LZ3.2</strain>
        <tissue evidence="2">Leaf</tissue>
    </source>
</reference>
<accession>A0A9J5WEN5</accession>